<keyword evidence="3" id="KW-1185">Reference proteome</keyword>
<proteinExistence type="predicted"/>
<dbReference type="OrthoDB" id="4564763at2"/>
<dbReference type="RefSeq" id="WP_147134052.1">
    <property type="nucleotide sequence ID" value="NZ_BAABIJ010000001.1"/>
</dbReference>
<dbReference type="AlphaFoldDB" id="A0A562VC00"/>
<protein>
    <submittedName>
        <fullName evidence="2">Uncharacterized protein DUF397</fullName>
    </submittedName>
</protein>
<comment type="caution">
    <text evidence="2">The sequence shown here is derived from an EMBL/GenBank/DDBJ whole genome shotgun (WGS) entry which is preliminary data.</text>
</comment>
<dbReference type="Proteomes" id="UP000321617">
    <property type="component" value="Unassembled WGS sequence"/>
</dbReference>
<reference evidence="2 3" key="1">
    <citation type="journal article" date="2013" name="Stand. Genomic Sci.">
        <title>Genomic Encyclopedia of Type Strains, Phase I: The one thousand microbial genomes (KMG-I) project.</title>
        <authorList>
            <person name="Kyrpides N.C."/>
            <person name="Woyke T."/>
            <person name="Eisen J.A."/>
            <person name="Garrity G."/>
            <person name="Lilburn T.G."/>
            <person name="Beck B.J."/>
            <person name="Whitman W.B."/>
            <person name="Hugenholtz P."/>
            <person name="Klenk H.P."/>
        </authorList>
    </citation>
    <scope>NUCLEOTIDE SEQUENCE [LARGE SCALE GENOMIC DNA]</scope>
    <source>
        <strain evidence="2 3">DSM 45044</strain>
    </source>
</reference>
<feature type="domain" description="DUF397" evidence="1">
    <location>
        <begin position="4"/>
        <end position="56"/>
    </location>
</feature>
<evidence type="ECO:0000259" key="1">
    <source>
        <dbReference type="Pfam" id="PF04149"/>
    </source>
</evidence>
<organism evidence="2 3">
    <name type="scientific">Stackebrandtia albiflava</name>
    <dbReference type="NCBI Taxonomy" id="406432"/>
    <lineage>
        <taxon>Bacteria</taxon>
        <taxon>Bacillati</taxon>
        <taxon>Actinomycetota</taxon>
        <taxon>Actinomycetes</taxon>
        <taxon>Glycomycetales</taxon>
        <taxon>Glycomycetaceae</taxon>
        <taxon>Stackebrandtia</taxon>
    </lineage>
</organism>
<gene>
    <name evidence="2" type="ORF">LX16_1116</name>
</gene>
<evidence type="ECO:0000313" key="3">
    <source>
        <dbReference type="Proteomes" id="UP000321617"/>
    </source>
</evidence>
<name>A0A562VC00_9ACTN</name>
<dbReference type="EMBL" id="VLLL01000005">
    <property type="protein sequence ID" value="TWJ15413.1"/>
    <property type="molecule type" value="Genomic_DNA"/>
</dbReference>
<dbReference type="Pfam" id="PF04149">
    <property type="entry name" value="DUF397"/>
    <property type="match status" value="1"/>
</dbReference>
<dbReference type="InterPro" id="IPR007278">
    <property type="entry name" value="DUF397"/>
</dbReference>
<evidence type="ECO:0000313" key="2">
    <source>
        <dbReference type="EMBL" id="TWJ15413.1"/>
    </source>
</evidence>
<accession>A0A562VC00</accession>
<sequence>MTGKWRKARRSSAQGNNCVEARLNGETPEVRDSKMGDRSPILEMSRHDFAALLRSVG</sequence>